<comment type="caution">
    <text evidence="2">The sequence shown here is derived from an EMBL/GenBank/DDBJ whole genome shotgun (WGS) entry which is preliminary data.</text>
</comment>
<sequence length="134" mass="15075">MSTSAANVFGVDDDFEWIAEQIRELKHLGEKTEVTQDQSYDLSVRWGTALAGRLRRLVLYSSQGRLEGADEQRFQVLCTELRGLSELIDRFGLTQPVFTVPAPAKAKRHRGPRRTNSRRAPGRRRGPENPSPAA</sequence>
<dbReference type="EMBL" id="LZKG01000079">
    <property type="protein sequence ID" value="OBI30010.1"/>
    <property type="molecule type" value="Genomic_DNA"/>
</dbReference>
<accession>A0A1A2XW65</accession>
<dbReference type="RefSeq" id="WP_064923851.1">
    <property type="nucleotide sequence ID" value="NZ_LZJK01000150.1"/>
</dbReference>
<proteinExistence type="predicted"/>
<dbReference type="OrthoDB" id="2613315at2"/>
<evidence type="ECO:0000313" key="3">
    <source>
        <dbReference type="Proteomes" id="UP000093943"/>
    </source>
</evidence>
<feature type="region of interest" description="Disordered" evidence="1">
    <location>
        <begin position="99"/>
        <end position="134"/>
    </location>
</feature>
<name>A0A1A2XW65_MYCSD</name>
<feature type="compositionally biased region" description="Basic residues" evidence="1">
    <location>
        <begin position="105"/>
        <end position="124"/>
    </location>
</feature>
<protein>
    <submittedName>
        <fullName evidence="2">Uncharacterized protein</fullName>
    </submittedName>
</protein>
<dbReference type="Proteomes" id="UP000093943">
    <property type="component" value="Unassembled WGS sequence"/>
</dbReference>
<evidence type="ECO:0000313" key="2">
    <source>
        <dbReference type="EMBL" id="OBI30010.1"/>
    </source>
</evidence>
<organism evidence="2 3">
    <name type="scientific">Mycolicibacter sinensis (strain JDM601)</name>
    <name type="common">Mycobacterium sinense</name>
    <dbReference type="NCBI Taxonomy" id="875328"/>
    <lineage>
        <taxon>Bacteria</taxon>
        <taxon>Bacillati</taxon>
        <taxon>Actinomycetota</taxon>
        <taxon>Actinomycetes</taxon>
        <taxon>Mycobacteriales</taxon>
        <taxon>Mycobacteriaceae</taxon>
        <taxon>Mycolicibacter</taxon>
    </lineage>
</organism>
<reference evidence="3" key="1">
    <citation type="submission" date="2016-06" db="EMBL/GenBank/DDBJ databases">
        <authorList>
            <person name="Sutton G."/>
            <person name="Brinkac L."/>
            <person name="Sanka R."/>
            <person name="Adams M."/>
            <person name="Lau E."/>
            <person name="Sam S."/>
            <person name="Sreng N."/>
            <person name="Him V."/>
            <person name="Kerleguer A."/>
            <person name="Cheng S."/>
        </authorList>
    </citation>
    <scope>NUCLEOTIDE SEQUENCE [LARGE SCALE GENOMIC DNA]</scope>
    <source>
        <strain evidence="3">E1876</strain>
    </source>
</reference>
<evidence type="ECO:0000256" key="1">
    <source>
        <dbReference type="SAM" id="MobiDB-lite"/>
    </source>
</evidence>
<gene>
    <name evidence="2" type="ORF">A5710_02350</name>
</gene>
<dbReference type="AlphaFoldDB" id="A0A1A2XW65"/>